<feature type="domain" description="Phytase-like" evidence="1">
    <location>
        <begin position="63"/>
        <end position="266"/>
    </location>
</feature>
<dbReference type="SUPFAM" id="SSF75011">
    <property type="entry name" value="3-carboxy-cis,cis-mucoante lactonizing enzyme"/>
    <property type="match status" value="1"/>
</dbReference>
<comment type="caution">
    <text evidence="2">The sequence shown here is derived from an EMBL/GenBank/DDBJ whole genome shotgun (WGS) entry which is preliminary data.</text>
</comment>
<dbReference type="RefSeq" id="WP_281764905.1">
    <property type="nucleotide sequence ID" value="NZ_BRVO01000002.1"/>
</dbReference>
<evidence type="ECO:0000313" key="2">
    <source>
        <dbReference type="EMBL" id="GLB49263.1"/>
    </source>
</evidence>
<dbReference type="Pfam" id="PF13449">
    <property type="entry name" value="Phytase-like"/>
    <property type="match status" value="1"/>
</dbReference>
<proteinExistence type="predicted"/>
<sequence>MKKIIVITTMLLSGIGLRAQDIQLHVLDSILNKPYEFSALDIRNDTIFLVTENCNTIFYVNQKTKKVIQKDYYQDLGEDSDLEGISIYKHYIFLADEHDNSIKYIDMNTKTVTNLLLSHVNEVQNKNHDFGLEGICVSKTGEQLYILKELNKKFESEIYCYNLILADNHFFLAYDKTITVQLDRQHRYTDLQVSEDGKKIYLLRSKIGNYNIDTVTLQDNKLSYNFVNLPTIDITKAVDTYKKLGYSSNMEGLTINGNSFFVISDNFSGRNNHCDDPVNFKSKTLLLEVKDALTTK</sequence>
<dbReference type="InterPro" id="IPR027372">
    <property type="entry name" value="Phytase-like_dom"/>
</dbReference>
<reference evidence="2" key="1">
    <citation type="submission" date="2022-07" db="EMBL/GenBank/DDBJ databases">
        <title>Taxonomy of Novel Oxalotrophic and Methylotrophic Bacteria.</title>
        <authorList>
            <person name="Sahin N."/>
            <person name="Tani A."/>
        </authorList>
    </citation>
    <scope>NUCLEOTIDE SEQUENCE</scope>
    <source>
        <strain evidence="2">Y10</strain>
    </source>
</reference>
<accession>A0ABQ5MIQ5</accession>
<dbReference type="Gene3D" id="2.130.10.10">
    <property type="entry name" value="YVTN repeat-like/Quinoprotein amine dehydrogenase"/>
    <property type="match status" value="1"/>
</dbReference>
<dbReference type="InterPro" id="IPR015943">
    <property type="entry name" value="WD40/YVTN_repeat-like_dom_sf"/>
</dbReference>
<dbReference type="Proteomes" id="UP001143543">
    <property type="component" value="Unassembled WGS sequence"/>
</dbReference>
<evidence type="ECO:0000259" key="1">
    <source>
        <dbReference type="Pfam" id="PF13449"/>
    </source>
</evidence>
<dbReference type="EMBL" id="BRVO01000002">
    <property type="protein sequence ID" value="GLB49263.1"/>
    <property type="molecule type" value="Genomic_DNA"/>
</dbReference>
<keyword evidence="3" id="KW-1185">Reference proteome</keyword>
<gene>
    <name evidence="2" type="ORF">Y10_16310</name>
</gene>
<name>A0ABQ5MIQ5_9FLAO</name>
<protein>
    <recommendedName>
        <fullName evidence="1">Phytase-like domain-containing protein</fullName>
    </recommendedName>
</protein>
<organism evidence="2 3">
    <name type="scientific">Neptunitalea lumnitzerae</name>
    <dbReference type="NCBI Taxonomy" id="2965509"/>
    <lineage>
        <taxon>Bacteria</taxon>
        <taxon>Pseudomonadati</taxon>
        <taxon>Bacteroidota</taxon>
        <taxon>Flavobacteriia</taxon>
        <taxon>Flavobacteriales</taxon>
        <taxon>Flavobacteriaceae</taxon>
        <taxon>Neptunitalea</taxon>
    </lineage>
</organism>
<evidence type="ECO:0000313" key="3">
    <source>
        <dbReference type="Proteomes" id="UP001143543"/>
    </source>
</evidence>